<keyword evidence="4" id="KW-0812">Transmembrane</keyword>
<evidence type="ECO:0000256" key="7">
    <source>
        <dbReference type="ARBA" id="ARBA00023128"/>
    </source>
</evidence>
<dbReference type="AlphaFoldDB" id="A0A4P9X553"/>
<keyword evidence="6" id="KW-1133">Transmembrane helix</keyword>
<reference evidence="11" key="1">
    <citation type="journal article" date="2018" name="Nat. Microbiol.">
        <title>Leveraging single-cell genomics to expand the fungal tree of life.</title>
        <authorList>
            <person name="Ahrendt S.R."/>
            <person name="Quandt C.A."/>
            <person name="Ciobanu D."/>
            <person name="Clum A."/>
            <person name="Salamov A."/>
            <person name="Andreopoulos B."/>
            <person name="Cheng J.F."/>
            <person name="Woyke T."/>
            <person name="Pelin A."/>
            <person name="Henrissat B."/>
            <person name="Reynolds N.K."/>
            <person name="Benny G.L."/>
            <person name="Smith M.E."/>
            <person name="James T.Y."/>
            <person name="Grigoriev I.V."/>
        </authorList>
    </citation>
    <scope>NUCLEOTIDE SEQUENCE [LARGE SCALE GENOMIC DNA]</scope>
    <source>
        <strain evidence="11">ATCC 52028</strain>
    </source>
</reference>
<dbReference type="Proteomes" id="UP000274922">
    <property type="component" value="Unassembled WGS sequence"/>
</dbReference>
<dbReference type="EMBL" id="ML014227">
    <property type="protein sequence ID" value="RKP00248.1"/>
    <property type="molecule type" value="Genomic_DNA"/>
</dbReference>
<evidence type="ECO:0000256" key="9">
    <source>
        <dbReference type="SAM" id="MobiDB-lite"/>
    </source>
</evidence>
<dbReference type="InterPro" id="IPR023395">
    <property type="entry name" value="MCP_dom_sf"/>
</dbReference>
<organism evidence="10 11">
    <name type="scientific">Caulochytrium protostelioides</name>
    <dbReference type="NCBI Taxonomy" id="1555241"/>
    <lineage>
        <taxon>Eukaryota</taxon>
        <taxon>Fungi</taxon>
        <taxon>Fungi incertae sedis</taxon>
        <taxon>Chytridiomycota</taxon>
        <taxon>Chytridiomycota incertae sedis</taxon>
        <taxon>Chytridiomycetes</taxon>
        <taxon>Caulochytriales</taxon>
        <taxon>Caulochytriaceae</taxon>
        <taxon>Caulochytrium</taxon>
    </lineage>
</organism>
<evidence type="ECO:0000256" key="4">
    <source>
        <dbReference type="ARBA" id="ARBA00022692"/>
    </source>
</evidence>
<accession>A0A4P9X553</accession>
<evidence type="ECO:0000256" key="2">
    <source>
        <dbReference type="ARBA" id="ARBA00006375"/>
    </source>
</evidence>
<gene>
    <name evidence="10" type="ORF">CXG81DRAFT_19776</name>
</gene>
<keyword evidence="3" id="KW-0813">Transport</keyword>
<keyword evidence="5" id="KW-0677">Repeat</keyword>
<evidence type="ECO:0000256" key="6">
    <source>
        <dbReference type="ARBA" id="ARBA00022989"/>
    </source>
</evidence>
<keyword evidence="11" id="KW-1185">Reference proteome</keyword>
<keyword evidence="7" id="KW-0496">Mitochondrion</keyword>
<name>A0A4P9X553_9FUNG</name>
<evidence type="ECO:0008006" key="12">
    <source>
        <dbReference type="Google" id="ProtNLM"/>
    </source>
</evidence>
<evidence type="ECO:0000313" key="10">
    <source>
        <dbReference type="EMBL" id="RKP00248.1"/>
    </source>
</evidence>
<dbReference type="InterPro" id="IPR050567">
    <property type="entry name" value="Mitochondrial_Carrier"/>
</dbReference>
<keyword evidence="8" id="KW-0472">Membrane</keyword>
<dbReference type="GO" id="GO:0022857">
    <property type="term" value="F:transmembrane transporter activity"/>
    <property type="evidence" value="ECO:0007669"/>
    <property type="project" value="TreeGrafter"/>
</dbReference>
<feature type="region of interest" description="Disordered" evidence="9">
    <location>
        <begin position="348"/>
        <end position="368"/>
    </location>
</feature>
<comment type="subcellular location">
    <subcellularLocation>
        <location evidence="1">Mitochondrion membrane</location>
        <topology evidence="1">Multi-pass membrane protein</topology>
    </subcellularLocation>
</comment>
<comment type="similarity">
    <text evidence="2">Belongs to the mitochondrial carrier (TC 2.A.29) family.</text>
</comment>
<feature type="compositionally biased region" description="Low complexity" evidence="9">
    <location>
        <begin position="266"/>
        <end position="275"/>
    </location>
</feature>
<evidence type="ECO:0000256" key="8">
    <source>
        <dbReference type="ARBA" id="ARBA00023136"/>
    </source>
</evidence>
<feature type="compositionally biased region" description="Low complexity" evidence="9">
    <location>
        <begin position="286"/>
        <end position="296"/>
    </location>
</feature>
<protein>
    <recommendedName>
        <fullName evidence="12">Mitochondrial carrier</fullName>
    </recommendedName>
</protein>
<feature type="compositionally biased region" description="Basic and acidic residues" evidence="9">
    <location>
        <begin position="355"/>
        <end position="368"/>
    </location>
</feature>
<dbReference type="Gene3D" id="1.50.40.10">
    <property type="entry name" value="Mitochondrial carrier domain"/>
    <property type="match status" value="1"/>
</dbReference>
<dbReference type="GO" id="GO:0031966">
    <property type="term" value="C:mitochondrial membrane"/>
    <property type="evidence" value="ECO:0007669"/>
    <property type="project" value="UniProtKB-SubCell"/>
</dbReference>
<proteinExistence type="inferred from homology"/>
<dbReference type="PANTHER" id="PTHR45624">
    <property type="entry name" value="MITOCHONDRIAL BASIC AMINO ACIDS TRANSPORTER-RELATED"/>
    <property type="match status" value="1"/>
</dbReference>
<feature type="region of interest" description="Disordered" evidence="9">
    <location>
        <begin position="263"/>
        <end position="296"/>
    </location>
</feature>
<evidence type="ECO:0000256" key="1">
    <source>
        <dbReference type="ARBA" id="ARBA00004225"/>
    </source>
</evidence>
<dbReference type="SUPFAM" id="SSF103506">
    <property type="entry name" value="Mitochondrial carrier"/>
    <property type="match status" value="1"/>
</dbReference>
<evidence type="ECO:0000256" key="5">
    <source>
        <dbReference type="ARBA" id="ARBA00022737"/>
    </source>
</evidence>
<dbReference type="OrthoDB" id="3364892at2759"/>
<sequence length="520" mass="52385">MADAMDTVHDTIEPTAATTPIADAFPAPPPPSSLSAADEIMALANAPTALLADLAAGASRVGLYVLGFLARFWYRVPLKLFRPYTVNPWSALTDAAARRGSALSPRVVRDLLAGAAGRALLGRHILPALLANAAVGVSLFKVYGATVVALHPYLKGRAYHVPAEGYLSGATAGAVTSVLSAPLANVAQRMGRPATVAVAAGELPAAAGSAGSAAAAFEAEAVRAVLANGAVGPPVAVAATAAATSTRPASAAAADMVLPAPRQTSEAAATAAAETAGHHSPRGVRPPAAASAAASAPSMPSMPSLVAHLTALARSGQLYRGYTLLATREVLAFSAFFGTYATMRHLGPERPGAARRSEASHVGVRDRDASPAMPAAAAVVDAAAAAAPAAAAAWDRDRAVATVAYGAGVTLAGCTAALAYQLVSYPFIHTTEALQAAQARVEAATAAAPAAPEQPLPPAVRMREVLRTWLGRPPASLAPQVKGGLREAYRGAVAARLLRALPTGALGLLVYETLSAHSMA</sequence>
<dbReference type="PANTHER" id="PTHR45624:SF26">
    <property type="entry name" value="CARRIER PROTEIN, PUTATIVE (AFU_ORTHOLOGUE AFUA_1G07710)-RELATED"/>
    <property type="match status" value="1"/>
</dbReference>
<evidence type="ECO:0000256" key="3">
    <source>
        <dbReference type="ARBA" id="ARBA00022448"/>
    </source>
</evidence>
<evidence type="ECO:0000313" key="11">
    <source>
        <dbReference type="Proteomes" id="UP000274922"/>
    </source>
</evidence>